<dbReference type="STRING" id="984487.A0A1E4SCS5"/>
<gene>
    <name evidence="2" type="ORF">CANTADRAFT_56229</name>
</gene>
<evidence type="ECO:0000256" key="1">
    <source>
        <dbReference type="SAM" id="MobiDB-lite"/>
    </source>
</evidence>
<dbReference type="GO" id="GO:0030014">
    <property type="term" value="C:CCR4-NOT complex"/>
    <property type="evidence" value="ECO:0007669"/>
    <property type="project" value="InterPro"/>
</dbReference>
<dbReference type="EMBL" id="KV453915">
    <property type="protein sequence ID" value="ODV77320.1"/>
    <property type="molecule type" value="Genomic_DNA"/>
</dbReference>
<sequence>MNVNPHLQYLQQQALQQQINSSGQSPQISQLQLQQHQLQRQQLLNHHLQQQQQQQQQQLGSLGGQSTNPLLAALNGGAASGQNNASSGAIASSNQPVNPVLQLQMQQQQLQQQQQQSLQQQQQQPLQPLQQQPQQQQTQVPIIKEVWAQNLEHEFHTLRTFINDKTSKIFIAIHQEIPGIVARPVGTFKSSSDYHFQTLRANSDLLNLIQLSFCVTKIKNNEISSSIVWQFNFLYDLTTEMYNEEHLNMLAQTSQINFQMHMTQGIPHFSFAELIIESGLLLDNSINWISYHAGYDLGFFISLLANDSLPVDEKDFFWYCSKFFPNFFDLKYIGNKLLNKASADSSDSNNSSNKPSIEYLAEELHLLPISPAIRQHFTSQFQHQQQMTSTLHAYLSMECFKELLRQSSFDFSLLTRFRGFIWGLGNLSGEGNSLGSSASEAQSGGVPAPSTPGGNSKGAVIFGRPL</sequence>
<dbReference type="Proteomes" id="UP000094285">
    <property type="component" value="Unassembled WGS sequence"/>
</dbReference>
<evidence type="ECO:0000313" key="2">
    <source>
        <dbReference type="EMBL" id="ODV77320.1"/>
    </source>
</evidence>
<keyword evidence="3" id="KW-1185">Reference proteome</keyword>
<dbReference type="GO" id="GO:0003676">
    <property type="term" value="F:nucleic acid binding"/>
    <property type="evidence" value="ECO:0007669"/>
    <property type="project" value="InterPro"/>
</dbReference>
<protein>
    <submittedName>
        <fullName evidence="2">Ribonuclease H-like protein</fullName>
    </submittedName>
</protein>
<dbReference type="InterPro" id="IPR036397">
    <property type="entry name" value="RNaseH_sf"/>
</dbReference>
<reference evidence="3" key="1">
    <citation type="submission" date="2016-05" db="EMBL/GenBank/DDBJ databases">
        <title>Comparative genomics of biotechnologically important yeasts.</title>
        <authorList>
            <consortium name="DOE Joint Genome Institute"/>
            <person name="Riley R."/>
            <person name="Haridas S."/>
            <person name="Wolfe K.H."/>
            <person name="Lopes M.R."/>
            <person name="Hittinger C.T."/>
            <person name="Goker M."/>
            <person name="Salamov A."/>
            <person name="Wisecaver J."/>
            <person name="Long T.M."/>
            <person name="Aerts A.L."/>
            <person name="Barry K."/>
            <person name="Choi C."/>
            <person name="Clum A."/>
            <person name="Coughlan A.Y."/>
            <person name="Deshpande S."/>
            <person name="Douglass A.P."/>
            <person name="Hanson S.J."/>
            <person name="Klenk H.-P."/>
            <person name="Labutti K."/>
            <person name="Lapidus A."/>
            <person name="Lindquist E."/>
            <person name="Lipzen A."/>
            <person name="Meier-Kolthoff J.P."/>
            <person name="Ohm R.A."/>
            <person name="Otillar R.P."/>
            <person name="Pangilinan J."/>
            <person name="Peng Y."/>
            <person name="Rokas A."/>
            <person name="Rosa C.A."/>
            <person name="Scheuner C."/>
            <person name="Sibirny A.A."/>
            <person name="Slot J.C."/>
            <person name="Stielow J.B."/>
            <person name="Sun H."/>
            <person name="Kurtzman C.P."/>
            <person name="Blackwell M."/>
            <person name="Grigoriev I.V."/>
            <person name="Jeffries T.W."/>
        </authorList>
    </citation>
    <scope>NUCLEOTIDE SEQUENCE [LARGE SCALE GENOMIC DNA]</scope>
    <source>
        <strain evidence="3">NRRL Y-17324</strain>
    </source>
</reference>
<accession>A0A1E4SCS5</accession>
<feature type="region of interest" description="Disordered" evidence="1">
    <location>
        <begin position="45"/>
        <end position="64"/>
    </location>
</feature>
<organism evidence="2 3">
    <name type="scientific">Suhomyces tanzawaensis NRRL Y-17324</name>
    <dbReference type="NCBI Taxonomy" id="984487"/>
    <lineage>
        <taxon>Eukaryota</taxon>
        <taxon>Fungi</taxon>
        <taxon>Dikarya</taxon>
        <taxon>Ascomycota</taxon>
        <taxon>Saccharomycotina</taxon>
        <taxon>Pichiomycetes</taxon>
        <taxon>Debaryomycetaceae</taxon>
        <taxon>Suhomyces</taxon>
    </lineage>
</organism>
<dbReference type="Gene3D" id="3.30.420.10">
    <property type="entry name" value="Ribonuclease H-like superfamily/Ribonuclease H"/>
    <property type="match status" value="1"/>
</dbReference>
<dbReference type="AlphaFoldDB" id="A0A1E4SCS5"/>
<proteinExistence type="predicted"/>
<feature type="region of interest" description="Disordered" evidence="1">
    <location>
        <begin position="73"/>
        <end position="93"/>
    </location>
</feature>
<dbReference type="RefSeq" id="XP_020062442.1">
    <property type="nucleotide sequence ID" value="XM_020210565.1"/>
</dbReference>
<feature type="region of interest" description="Disordered" evidence="1">
    <location>
        <begin position="433"/>
        <end position="457"/>
    </location>
</feature>
<evidence type="ECO:0000313" key="3">
    <source>
        <dbReference type="Proteomes" id="UP000094285"/>
    </source>
</evidence>
<dbReference type="GO" id="GO:0004535">
    <property type="term" value="F:poly(A)-specific ribonuclease activity"/>
    <property type="evidence" value="ECO:0007669"/>
    <property type="project" value="InterPro"/>
</dbReference>
<dbReference type="PANTHER" id="PTHR10797">
    <property type="entry name" value="CCR4-NOT TRANSCRIPTION COMPLEX SUBUNIT"/>
    <property type="match status" value="1"/>
</dbReference>
<dbReference type="InterPro" id="IPR012337">
    <property type="entry name" value="RNaseH-like_sf"/>
</dbReference>
<dbReference type="SUPFAM" id="SSF53098">
    <property type="entry name" value="Ribonuclease H-like"/>
    <property type="match status" value="1"/>
</dbReference>
<name>A0A1E4SCS5_9ASCO</name>
<dbReference type="OrthoDB" id="1164111at2759"/>
<dbReference type="GeneID" id="30984701"/>
<dbReference type="InterPro" id="IPR039637">
    <property type="entry name" value="CNOT7/CNOT8/Pop2"/>
</dbReference>